<dbReference type="PANTHER" id="PTHR37984">
    <property type="entry name" value="PROTEIN CBG26694"/>
    <property type="match status" value="1"/>
</dbReference>
<evidence type="ECO:0000313" key="1">
    <source>
        <dbReference type="EMBL" id="KAK4382000.1"/>
    </source>
</evidence>
<dbReference type="InterPro" id="IPR043128">
    <property type="entry name" value="Rev_trsase/Diguanyl_cyclase"/>
</dbReference>
<dbReference type="FunFam" id="3.30.70.270:FF:000063">
    <property type="entry name" value="Zinc knuckle domaincontaining protein"/>
    <property type="match status" value="1"/>
</dbReference>
<dbReference type="InterPro" id="IPR043502">
    <property type="entry name" value="DNA/RNA_pol_sf"/>
</dbReference>
<protein>
    <submittedName>
        <fullName evidence="1">RNA-directed DNA polymerase</fullName>
    </submittedName>
</protein>
<dbReference type="Proteomes" id="UP001289374">
    <property type="component" value="Unassembled WGS sequence"/>
</dbReference>
<dbReference type="PANTHER" id="PTHR37984:SF5">
    <property type="entry name" value="PROTEIN NYNRIN-LIKE"/>
    <property type="match status" value="1"/>
</dbReference>
<dbReference type="Gene3D" id="3.30.70.270">
    <property type="match status" value="2"/>
</dbReference>
<name>A0AAE1W048_9LAMI</name>
<dbReference type="SUPFAM" id="SSF56672">
    <property type="entry name" value="DNA/RNA polymerases"/>
    <property type="match status" value="1"/>
</dbReference>
<accession>A0AAE1W048</accession>
<evidence type="ECO:0000313" key="2">
    <source>
        <dbReference type="Proteomes" id="UP001289374"/>
    </source>
</evidence>
<reference evidence="1" key="1">
    <citation type="submission" date="2020-06" db="EMBL/GenBank/DDBJ databases">
        <authorList>
            <person name="Li T."/>
            <person name="Hu X."/>
            <person name="Zhang T."/>
            <person name="Song X."/>
            <person name="Zhang H."/>
            <person name="Dai N."/>
            <person name="Sheng W."/>
            <person name="Hou X."/>
            <person name="Wei L."/>
        </authorList>
    </citation>
    <scope>NUCLEOTIDE SEQUENCE</scope>
    <source>
        <strain evidence="1">K16</strain>
        <tissue evidence="1">Leaf</tissue>
    </source>
</reference>
<dbReference type="InterPro" id="IPR050951">
    <property type="entry name" value="Retrovirus_Pol_polyprotein"/>
</dbReference>
<keyword evidence="1" id="KW-0695">RNA-directed DNA polymerase</keyword>
<gene>
    <name evidence="1" type="ORF">Sango_2915100</name>
</gene>
<keyword evidence="2" id="KW-1185">Reference proteome</keyword>
<keyword evidence="1" id="KW-0548">Nucleotidyltransferase</keyword>
<keyword evidence="1" id="KW-0808">Transferase</keyword>
<dbReference type="Gene3D" id="3.10.10.10">
    <property type="entry name" value="HIV Type 1 Reverse Transcriptase, subunit A, domain 1"/>
    <property type="match status" value="1"/>
</dbReference>
<dbReference type="AlphaFoldDB" id="A0AAE1W048"/>
<dbReference type="EMBL" id="JACGWL010000777">
    <property type="protein sequence ID" value="KAK4382000.1"/>
    <property type="molecule type" value="Genomic_DNA"/>
</dbReference>
<reference evidence="1" key="2">
    <citation type="journal article" date="2024" name="Plant">
        <title>Genomic evolution and insights into agronomic trait innovations of Sesamum species.</title>
        <authorList>
            <person name="Miao H."/>
            <person name="Wang L."/>
            <person name="Qu L."/>
            <person name="Liu H."/>
            <person name="Sun Y."/>
            <person name="Le M."/>
            <person name="Wang Q."/>
            <person name="Wei S."/>
            <person name="Zheng Y."/>
            <person name="Lin W."/>
            <person name="Duan Y."/>
            <person name="Cao H."/>
            <person name="Xiong S."/>
            <person name="Wang X."/>
            <person name="Wei L."/>
            <person name="Li C."/>
            <person name="Ma Q."/>
            <person name="Ju M."/>
            <person name="Zhao R."/>
            <person name="Li G."/>
            <person name="Mu C."/>
            <person name="Tian Q."/>
            <person name="Mei H."/>
            <person name="Zhang T."/>
            <person name="Gao T."/>
            <person name="Zhang H."/>
        </authorList>
    </citation>
    <scope>NUCLEOTIDE SEQUENCE</scope>
    <source>
        <strain evidence="1">K16</strain>
    </source>
</reference>
<sequence>MSEEDKVFNFRSGLQTWAQTELRRQGVKDLPSAIAASNRLVDFRVANSCDLEKKKKDSADREIQKLGLSLAQHSNRIKVVNSEVKPIQGVACVELEVSAWTGKCNLMVVALDDFDVILRMDFFLLANAMDSVRSGENKDSLMSAMQVKAGLRHGEQPYLAALIEVKSDVVPEVPDKVAEFLQEFKDVFPPELPKKLPPQRAIDHPIELEPGARPSAQALSCGPYGVGRIEEAIGRTVGGQAGSAIHSTVWFSCSVPKKAKWFDANVRVARGDEPKTTCVTRYGSFEFLVMPFGLTNALAAFCNLMNDVFGPPREDSDGPRKGTSSDGLGIPSKMADLRSFLGLVNYNRRFIKGYSKIVNPLKDLLRKDQKWEWTFACDDAFSSLKQAISSQPVLKLP</sequence>
<proteinExistence type="predicted"/>
<comment type="caution">
    <text evidence="1">The sequence shown here is derived from an EMBL/GenBank/DDBJ whole genome shotgun (WGS) entry which is preliminary data.</text>
</comment>
<organism evidence="1 2">
    <name type="scientific">Sesamum angolense</name>
    <dbReference type="NCBI Taxonomy" id="2727404"/>
    <lineage>
        <taxon>Eukaryota</taxon>
        <taxon>Viridiplantae</taxon>
        <taxon>Streptophyta</taxon>
        <taxon>Embryophyta</taxon>
        <taxon>Tracheophyta</taxon>
        <taxon>Spermatophyta</taxon>
        <taxon>Magnoliopsida</taxon>
        <taxon>eudicotyledons</taxon>
        <taxon>Gunneridae</taxon>
        <taxon>Pentapetalae</taxon>
        <taxon>asterids</taxon>
        <taxon>lamiids</taxon>
        <taxon>Lamiales</taxon>
        <taxon>Pedaliaceae</taxon>
        <taxon>Sesamum</taxon>
    </lineage>
</organism>
<dbReference type="GO" id="GO:0003964">
    <property type="term" value="F:RNA-directed DNA polymerase activity"/>
    <property type="evidence" value="ECO:0007669"/>
    <property type="project" value="UniProtKB-KW"/>
</dbReference>